<comment type="subcellular location">
    <subcellularLocation>
        <location evidence="1">Periplasm</location>
    </subcellularLocation>
</comment>
<protein>
    <submittedName>
        <fullName evidence="5">Polar amino acid transport system substrate-binding protein</fullName>
    </submittedName>
</protein>
<organism evidence="5 6">
    <name type="scientific">Agrobacterium radiobacter</name>
    <dbReference type="NCBI Taxonomy" id="362"/>
    <lineage>
        <taxon>Bacteria</taxon>
        <taxon>Pseudomonadati</taxon>
        <taxon>Pseudomonadota</taxon>
        <taxon>Alphaproteobacteria</taxon>
        <taxon>Hyphomicrobiales</taxon>
        <taxon>Rhizobiaceae</taxon>
        <taxon>Rhizobium/Agrobacterium group</taxon>
        <taxon>Agrobacterium</taxon>
        <taxon>Agrobacterium tumefaciens complex</taxon>
    </lineage>
</organism>
<dbReference type="Pfam" id="PF00497">
    <property type="entry name" value="SBP_bac_3"/>
    <property type="match status" value="1"/>
</dbReference>
<keyword evidence="6" id="KW-1185">Reference proteome</keyword>
<reference evidence="5 6" key="1">
    <citation type="submission" date="2020-08" db="EMBL/GenBank/DDBJ databases">
        <title>Genomic Encyclopedia of Type Strains, Phase IV (KMG-V): Genome sequencing to study the core and pangenomes of soil and plant-associated prokaryotes.</title>
        <authorList>
            <person name="Whitman W."/>
        </authorList>
    </citation>
    <scope>NUCLEOTIDE SEQUENCE [LARGE SCALE GENOMIC DNA]</scope>
    <source>
        <strain evidence="5 6">SEMIA 461</strain>
    </source>
</reference>
<name>A0ABR6JDS9_AGRRD</name>
<dbReference type="RefSeq" id="WP_236769090.1">
    <property type="nucleotide sequence ID" value="NZ_JACIGS010000005.1"/>
</dbReference>
<gene>
    <name evidence="5" type="ORF">GGE40_004476</name>
</gene>
<feature type="signal peptide" evidence="3">
    <location>
        <begin position="1"/>
        <end position="25"/>
    </location>
</feature>
<dbReference type="InterPro" id="IPR001638">
    <property type="entry name" value="Solute-binding_3/MltF_N"/>
</dbReference>
<keyword evidence="2 3" id="KW-0732">Signal</keyword>
<feature type="chain" id="PRO_5045440657" evidence="3">
    <location>
        <begin position="26"/>
        <end position="252"/>
    </location>
</feature>
<evidence type="ECO:0000256" key="3">
    <source>
        <dbReference type="SAM" id="SignalP"/>
    </source>
</evidence>
<feature type="domain" description="Solute-binding protein family 3/N-terminal" evidence="4">
    <location>
        <begin position="28"/>
        <end position="251"/>
    </location>
</feature>
<dbReference type="PANTHER" id="PTHR35936">
    <property type="entry name" value="MEMBRANE-BOUND LYTIC MUREIN TRANSGLYCOSYLASE F"/>
    <property type="match status" value="1"/>
</dbReference>
<comment type="caution">
    <text evidence="5">The sequence shown here is derived from an EMBL/GenBank/DDBJ whole genome shotgun (WGS) entry which is preliminary data.</text>
</comment>
<dbReference type="Proteomes" id="UP000534590">
    <property type="component" value="Unassembled WGS sequence"/>
</dbReference>
<dbReference type="SUPFAM" id="SSF53850">
    <property type="entry name" value="Periplasmic binding protein-like II"/>
    <property type="match status" value="1"/>
</dbReference>
<proteinExistence type="predicted"/>
<sequence length="252" mass="26811">MSKRTTMILAGCVSAFMALYGTLAAAETLRVGSTPTSVPFTFLNPKTNKVEGVMSDVIAEIAKEAGFEIDVQAMPFSSLIPALTANKIDIIAAAMFATPARAEIADFTDTVYSYGETLFVSKTDTTAYKTFADLKGEAVGAQIGTVYVNGLKEKGEFSEVKAYDSIPDIMADVNAGRIKAGFGDYPVVAYQLANGNFGNTQIVKAYEPSMVGSISIATRKGNPELVAKMNKALEAIKSDGRLDGILKKWGLL</sequence>
<evidence type="ECO:0000313" key="6">
    <source>
        <dbReference type="Proteomes" id="UP000534590"/>
    </source>
</evidence>
<evidence type="ECO:0000313" key="5">
    <source>
        <dbReference type="EMBL" id="MBB4492631.1"/>
    </source>
</evidence>
<evidence type="ECO:0000256" key="1">
    <source>
        <dbReference type="ARBA" id="ARBA00004418"/>
    </source>
</evidence>
<evidence type="ECO:0000259" key="4">
    <source>
        <dbReference type="SMART" id="SM00062"/>
    </source>
</evidence>
<dbReference type="PANTHER" id="PTHR35936:SF17">
    <property type="entry name" value="ARGININE-BINDING EXTRACELLULAR PROTEIN ARTP"/>
    <property type="match status" value="1"/>
</dbReference>
<accession>A0ABR6JDS9</accession>
<evidence type="ECO:0000256" key="2">
    <source>
        <dbReference type="ARBA" id="ARBA00022729"/>
    </source>
</evidence>
<dbReference type="Gene3D" id="3.40.190.10">
    <property type="entry name" value="Periplasmic binding protein-like II"/>
    <property type="match status" value="2"/>
</dbReference>
<dbReference type="CDD" id="cd13530">
    <property type="entry name" value="PBP2_peptides_like"/>
    <property type="match status" value="1"/>
</dbReference>
<dbReference type="EMBL" id="JACIHP010000005">
    <property type="protein sequence ID" value="MBB4492631.1"/>
    <property type="molecule type" value="Genomic_DNA"/>
</dbReference>
<dbReference type="SMART" id="SM00062">
    <property type="entry name" value="PBPb"/>
    <property type="match status" value="1"/>
</dbReference>